<dbReference type="SUPFAM" id="SSF55961">
    <property type="entry name" value="Bet v1-like"/>
    <property type="match status" value="1"/>
</dbReference>
<proteinExistence type="predicted"/>
<dbReference type="EMBL" id="BAAAKJ010000078">
    <property type="protein sequence ID" value="GAA1389049.1"/>
    <property type="molecule type" value="Genomic_DNA"/>
</dbReference>
<evidence type="ECO:0000313" key="2">
    <source>
        <dbReference type="Proteomes" id="UP001499863"/>
    </source>
</evidence>
<sequence>MVAGSIEREITIAAPRSRVWEVLTRAEFLNLWFGTVTPALIEQLNPPTTLALRHPRHTTLVTFTLTTEPGDHTRLRLLESGLPSPASPRGAALPHFDQHATDWTRRLTEFACHTERLTLRR</sequence>
<dbReference type="Proteomes" id="UP001499863">
    <property type="component" value="Unassembled WGS sequence"/>
</dbReference>
<gene>
    <name evidence="1" type="ORF">GCM10009639_16270</name>
</gene>
<accession>A0ABN1XSJ3</accession>
<comment type="caution">
    <text evidence="1">The sequence shown here is derived from an EMBL/GenBank/DDBJ whole genome shotgun (WGS) entry which is preliminary data.</text>
</comment>
<evidence type="ECO:0000313" key="1">
    <source>
        <dbReference type="EMBL" id="GAA1389049.1"/>
    </source>
</evidence>
<name>A0ABN1XSJ3_9ACTN</name>
<dbReference type="InterPro" id="IPR023393">
    <property type="entry name" value="START-like_dom_sf"/>
</dbReference>
<keyword evidence="2" id="KW-1185">Reference proteome</keyword>
<reference evidence="1 2" key="1">
    <citation type="journal article" date="2019" name="Int. J. Syst. Evol. Microbiol.">
        <title>The Global Catalogue of Microorganisms (GCM) 10K type strain sequencing project: providing services to taxonomists for standard genome sequencing and annotation.</title>
        <authorList>
            <consortium name="The Broad Institute Genomics Platform"/>
            <consortium name="The Broad Institute Genome Sequencing Center for Infectious Disease"/>
            <person name="Wu L."/>
            <person name="Ma J."/>
        </authorList>
    </citation>
    <scope>NUCLEOTIDE SEQUENCE [LARGE SCALE GENOMIC DNA]</scope>
    <source>
        <strain evidence="1 2">JCM 12393</strain>
    </source>
</reference>
<dbReference type="RefSeq" id="WP_344330403.1">
    <property type="nucleotide sequence ID" value="NZ_BAAAKJ010000078.1"/>
</dbReference>
<evidence type="ECO:0008006" key="3">
    <source>
        <dbReference type="Google" id="ProtNLM"/>
    </source>
</evidence>
<dbReference type="Gene3D" id="3.30.530.20">
    <property type="match status" value="2"/>
</dbReference>
<protein>
    <recommendedName>
        <fullName evidence="3">SRPBCC domain-containing protein</fullName>
    </recommendedName>
</protein>
<organism evidence="1 2">
    <name type="scientific">Kitasatospora putterlickiae</name>
    <dbReference type="NCBI Taxonomy" id="221725"/>
    <lineage>
        <taxon>Bacteria</taxon>
        <taxon>Bacillati</taxon>
        <taxon>Actinomycetota</taxon>
        <taxon>Actinomycetes</taxon>
        <taxon>Kitasatosporales</taxon>
        <taxon>Streptomycetaceae</taxon>
        <taxon>Kitasatospora</taxon>
    </lineage>
</organism>